<organism evidence="1">
    <name type="scientific">Candidatus Kentrum sp. FM</name>
    <dbReference type="NCBI Taxonomy" id="2126340"/>
    <lineage>
        <taxon>Bacteria</taxon>
        <taxon>Pseudomonadati</taxon>
        <taxon>Pseudomonadota</taxon>
        <taxon>Gammaproteobacteria</taxon>
        <taxon>Candidatus Kentrum</taxon>
    </lineage>
</organism>
<gene>
    <name evidence="2" type="ORF">BECKFM1743A_GA0114220_109441</name>
    <name evidence="3" type="ORF">BECKFM1743B_GA0114221_107661</name>
    <name evidence="1" type="ORF">BECKFM1743C_GA0114222_102913</name>
</gene>
<reference evidence="1" key="1">
    <citation type="submission" date="2019-02" db="EMBL/GenBank/DDBJ databases">
        <authorList>
            <person name="Gruber-Vodicka R. H."/>
            <person name="Seah K. B. B."/>
        </authorList>
    </citation>
    <scope>NUCLEOTIDE SEQUENCE</scope>
    <source>
        <strain evidence="2">BECK_BZ163</strain>
        <strain evidence="3">BECK_BZ164</strain>
        <strain evidence="1">BECK_BZ165</strain>
    </source>
</reference>
<evidence type="ECO:0000313" key="3">
    <source>
        <dbReference type="EMBL" id="VFK21201.1"/>
    </source>
</evidence>
<evidence type="ECO:0000313" key="1">
    <source>
        <dbReference type="EMBL" id="VFJ61309.1"/>
    </source>
</evidence>
<dbReference type="EMBL" id="CAADFA010000291">
    <property type="protein sequence ID" value="VFJ61309.1"/>
    <property type="molecule type" value="Genomic_DNA"/>
</dbReference>
<dbReference type="EMBL" id="CAADEZ010000944">
    <property type="protein sequence ID" value="VFJ76772.1"/>
    <property type="molecule type" value="Genomic_DNA"/>
</dbReference>
<proteinExistence type="predicted"/>
<sequence>MPYFIYKISSNNELRALESFDKFPDAKKRVRALREDSTARDEHTFRIIFAGDTEAAERLLREKREPSPGED</sequence>
<evidence type="ECO:0000313" key="2">
    <source>
        <dbReference type="EMBL" id="VFJ76772.1"/>
    </source>
</evidence>
<dbReference type="AlphaFoldDB" id="A0A450T403"/>
<name>A0A450T403_9GAMM</name>
<dbReference type="EMBL" id="CAADFL010000766">
    <property type="protein sequence ID" value="VFK21201.1"/>
    <property type="molecule type" value="Genomic_DNA"/>
</dbReference>
<accession>A0A450T403</accession>
<protein>
    <submittedName>
        <fullName evidence="1">Uncharacterized protein</fullName>
    </submittedName>
</protein>